<gene>
    <name evidence="1" type="ORF">IGU_06789</name>
</gene>
<dbReference type="Pfam" id="PF15601">
    <property type="entry name" value="Imm70"/>
    <property type="match status" value="1"/>
</dbReference>
<evidence type="ECO:0008006" key="3">
    <source>
        <dbReference type="Google" id="ProtNLM"/>
    </source>
</evidence>
<accession>A0A9W5Q9W7</accession>
<organism evidence="1 2">
    <name type="scientific">Bacillus cereus ISP2954</name>
    <dbReference type="NCBI Taxonomy" id="1053215"/>
    <lineage>
        <taxon>Bacteria</taxon>
        <taxon>Bacillati</taxon>
        <taxon>Bacillota</taxon>
        <taxon>Bacilli</taxon>
        <taxon>Bacillales</taxon>
        <taxon>Bacillaceae</taxon>
        <taxon>Bacillus</taxon>
        <taxon>Bacillus cereus group</taxon>
    </lineage>
</organism>
<protein>
    <recommendedName>
        <fullName evidence="3">Immunity protein 70</fullName>
    </recommendedName>
</protein>
<dbReference type="Proteomes" id="UP000013989">
    <property type="component" value="Unassembled WGS sequence"/>
</dbReference>
<name>A0A9W5Q9W7_BACCE</name>
<proteinExistence type="predicted"/>
<dbReference type="EMBL" id="AHEJ01000133">
    <property type="protein sequence ID" value="EOP49468.1"/>
    <property type="molecule type" value="Genomic_DNA"/>
</dbReference>
<dbReference type="InterPro" id="IPR028185">
    <property type="entry name" value="Imm70"/>
</dbReference>
<evidence type="ECO:0000313" key="1">
    <source>
        <dbReference type="EMBL" id="EOP49468.1"/>
    </source>
</evidence>
<evidence type="ECO:0000313" key="2">
    <source>
        <dbReference type="Proteomes" id="UP000013989"/>
    </source>
</evidence>
<reference evidence="1 2" key="1">
    <citation type="submission" date="2012-12" db="EMBL/GenBank/DDBJ databases">
        <title>The Genome Sequence of Bacillus cereus ISP2954.</title>
        <authorList>
            <consortium name="The Broad Institute Genome Sequencing Platform"/>
            <consortium name="The Broad Institute Genome Sequencing Center for Infectious Disease"/>
            <person name="Feldgarden M."/>
            <person name="Van der Auwera G.A."/>
            <person name="Mahillon J."/>
            <person name="Duprez V."/>
            <person name="Timmery S."/>
            <person name="Mattelet C."/>
            <person name="Dierick K."/>
            <person name="Sun M."/>
            <person name="Yu Z."/>
            <person name="Zhu L."/>
            <person name="Hu X."/>
            <person name="Shank E.B."/>
            <person name="Swiecicka I."/>
            <person name="Hansen B.M."/>
            <person name="Andrup L."/>
            <person name="Walker B."/>
            <person name="Young S.K."/>
            <person name="Zeng Q."/>
            <person name="Gargeya S."/>
            <person name="Fitzgerald M."/>
            <person name="Haas B."/>
            <person name="Abouelleil A."/>
            <person name="Alvarado L."/>
            <person name="Arachchi H.M."/>
            <person name="Berlin A.M."/>
            <person name="Chapman S.B."/>
            <person name="Dewar J."/>
            <person name="Goldberg J."/>
            <person name="Griggs A."/>
            <person name="Gujja S."/>
            <person name="Hansen M."/>
            <person name="Howarth C."/>
            <person name="Imamovic A."/>
            <person name="Larimer J."/>
            <person name="McCowan C."/>
            <person name="Murphy C."/>
            <person name="Neiman D."/>
            <person name="Pearson M."/>
            <person name="Priest M."/>
            <person name="Roberts A."/>
            <person name="Saif S."/>
            <person name="Shea T."/>
            <person name="Sisk P."/>
            <person name="Sykes S."/>
            <person name="Wortman J."/>
            <person name="Nusbaum C."/>
            <person name="Birren B."/>
        </authorList>
    </citation>
    <scope>NUCLEOTIDE SEQUENCE [LARGE SCALE GENOMIC DNA]</scope>
    <source>
        <strain evidence="1 2">ISP2954</strain>
    </source>
</reference>
<dbReference type="AlphaFoldDB" id="A0A9W5Q9W7"/>
<dbReference type="RefSeq" id="WP_000190466.1">
    <property type="nucleotide sequence ID" value="NZ_KB976780.1"/>
</dbReference>
<sequence>MATGFKADFLWYRLGTSDFVHSFFSTISFHLEKEGWGTKYPHLMKELYNGRLTLQNIPKAIEEAKEARERLKLFSPSEVVWDIEDLSKQPPWGDNISTDITDLSNYFYTSGGKDMFEMLFKACNEALELEVDLEIENL</sequence>
<comment type="caution">
    <text evidence="1">The sequence shown here is derived from an EMBL/GenBank/DDBJ whole genome shotgun (WGS) entry which is preliminary data.</text>
</comment>